<comment type="caution">
    <text evidence="1">The sequence shown here is derived from an EMBL/GenBank/DDBJ whole genome shotgun (WGS) entry which is preliminary data.</text>
</comment>
<evidence type="ECO:0000313" key="1">
    <source>
        <dbReference type="EMBL" id="ELY44756.1"/>
    </source>
</evidence>
<dbReference type="Pfam" id="PF24444">
    <property type="entry name" value="DUF7563"/>
    <property type="match status" value="1"/>
</dbReference>
<dbReference type="Proteomes" id="UP000011690">
    <property type="component" value="Unassembled WGS sequence"/>
</dbReference>
<dbReference type="AlphaFoldDB" id="L9W652"/>
<evidence type="ECO:0000313" key="2">
    <source>
        <dbReference type="Proteomes" id="UP000011690"/>
    </source>
</evidence>
<dbReference type="EMBL" id="AOHY01000050">
    <property type="protein sequence ID" value="ELY44756.1"/>
    <property type="molecule type" value="Genomic_DNA"/>
</dbReference>
<proteinExistence type="predicted"/>
<protein>
    <recommendedName>
        <fullName evidence="3">Small CPxCG-related zinc finger protein</fullName>
    </recommendedName>
</protein>
<dbReference type="eggNOG" id="arCOG06449">
    <property type="taxonomic scope" value="Archaea"/>
</dbReference>
<organism evidence="1 2">
    <name type="scientific">Natronorubrum bangense JCM 10635</name>
    <dbReference type="NCBI Taxonomy" id="1227500"/>
    <lineage>
        <taxon>Archaea</taxon>
        <taxon>Methanobacteriati</taxon>
        <taxon>Methanobacteriota</taxon>
        <taxon>Stenosarchaea group</taxon>
        <taxon>Halobacteria</taxon>
        <taxon>Halobacteriales</taxon>
        <taxon>Natrialbaceae</taxon>
        <taxon>Natronorubrum</taxon>
    </lineage>
</organism>
<dbReference type="InterPro" id="IPR055985">
    <property type="entry name" value="DUF7563"/>
</dbReference>
<sequence>MFCGYGLLMSTEPTDTKWTPMTSGQQTNAPRCVNCGNQVTRQFARVFGDNRDVVHACPDCATYREMKTSDFIPKERR</sequence>
<name>L9W652_9EURY</name>
<keyword evidence="2" id="KW-1185">Reference proteome</keyword>
<evidence type="ECO:0008006" key="3">
    <source>
        <dbReference type="Google" id="ProtNLM"/>
    </source>
</evidence>
<gene>
    <name evidence="1" type="ORF">C494_15863</name>
</gene>
<dbReference type="PATRIC" id="fig|1227500.6.peg.3200"/>
<accession>L9W652</accession>
<reference evidence="1 2" key="1">
    <citation type="journal article" date="2014" name="PLoS Genet.">
        <title>Phylogenetically driven sequencing of extremely halophilic archaea reveals strategies for static and dynamic osmo-response.</title>
        <authorList>
            <person name="Becker E.A."/>
            <person name="Seitzer P.M."/>
            <person name="Tritt A."/>
            <person name="Larsen D."/>
            <person name="Krusor M."/>
            <person name="Yao A.I."/>
            <person name="Wu D."/>
            <person name="Madern D."/>
            <person name="Eisen J.A."/>
            <person name="Darling A.E."/>
            <person name="Facciotti M.T."/>
        </authorList>
    </citation>
    <scope>NUCLEOTIDE SEQUENCE [LARGE SCALE GENOMIC DNA]</scope>
    <source>
        <strain evidence="1 2">JCM 10635</strain>
    </source>
</reference>